<dbReference type="EMBL" id="LXQA010999863">
    <property type="protein sequence ID" value="MCI80628.1"/>
    <property type="molecule type" value="Genomic_DNA"/>
</dbReference>
<reference evidence="1 2" key="1">
    <citation type="journal article" date="2018" name="Front. Plant Sci.">
        <title>Red Clover (Trifolium pratense) and Zigzag Clover (T. medium) - A Picture of Genomic Similarities and Differences.</title>
        <authorList>
            <person name="Dluhosova J."/>
            <person name="Istvanek J."/>
            <person name="Nedelnik J."/>
            <person name="Repkova J."/>
        </authorList>
    </citation>
    <scope>NUCLEOTIDE SEQUENCE [LARGE SCALE GENOMIC DNA]</scope>
    <source>
        <strain evidence="2">cv. 10/8</strain>
        <tissue evidence="1">Leaf</tissue>
    </source>
</reference>
<accession>A0A392UXB4</accession>
<keyword evidence="2" id="KW-1185">Reference proteome</keyword>
<dbReference type="AlphaFoldDB" id="A0A392UXB4"/>
<evidence type="ECO:0000313" key="2">
    <source>
        <dbReference type="Proteomes" id="UP000265520"/>
    </source>
</evidence>
<sequence>EDYVSRPKILIQFDPEEDNIVPEIVDLAED</sequence>
<feature type="non-terminal residue" evidence="1">
    <location>
        <position position="1"/>
    </location>
</feature>
<comment type="caution">
    <text evidence="1">The sequence shown here is derived from an EMBL/GenBank/DDBJ whole genome shotgun (WGS) entry which is preliminary data.</text>
</comment>
<gene>
    <name evidence="1" type="ORF">A2U01_0101899</name>
</gene>
<protein>
    <submittedName>
        <fullName evidence="1">Uncharacterized protein</fullName>
    </submittedName>
</protein>
<organism evidence="1 2">
    <name type="scientific">Trifolium medium</name>
    <dbReference type="NCBI Taxonomy" id="97028"/>
    <lineage>
        <taxon>Eukaryota</taxon>
        <taxon>Viridiplantae</taxon>
        <taxon>Streptophyta</taxon>
        <taxon>Embryophyta</taxon>
        <taxon>Tracheophyta</taxon>
        <taxon>Spermatophyta</taxon>
        <taxon>Magnoliopsida</taxon>
        <taxon>eudicotyledons</taxon>
        <taxon>Gunneridae</taxon>
        <taxon>Pentapetalae</taxon>
        <taxon>rosids</taxon>
        <taxon>fabids</taxon>
        <taxon>Fabales</taxon>
        <taxon>Fabaceae</taxon>
        <taxon>Papilionoideae</taxon>
        <taxon>50 kb inversion clade</taxon>
        <taxon>NPAAA clade</taxon>
        <taxon>Hologalegina</taxon>
        <taxon>IRL clade</taxon>
        <taxon>Trifolieae</taxon>
        <taxon>Trifolium</taxon>
    </lineage>
</organism>
<proteinExistence type="predicted"/>
<name>A0A392UXB4_9FABA</name>
<evidence type="ECO:0000313" key="1">
    <source>
        <dbReference type="EMBL" id="MCI80628.1"/>
    </source>
</evidence>
<dbReference type="Proteomes" id="UP000265520">
    <property type="component" value="Unassembled WGS sequence"/>
</dbReference>